<comment type="caution">
    <text evidence="1">The sequence shown here is derived from an EMBL/GenBank/DDBJ whole genome shotgun (WGS) entry which is preliminary data.</text>
</comment>
<dbReference type="EMBL" id="JACHLI010000032">
    <property type="protein sequence ID" value="MBB4866808.1"/>
    <property type="molecule type" value="Genomic_DNA"/>
</dbReference>
<organism evidence="1 2">
    <name type="scientific">Pseudomonas nitroreducens</name>
    <dbReference type="NCBI Taxonomy" id="46680"/>
    <lineage>
        <taxon>Bacteria</taxon>
        <taxon>Pseudomonadati</taxon>
        <taxon>Pseudomonadota</taxon>
        <taxon>Gammaproteobacteria</taxon>
        <taxon>Pseudomonadales</taxon>
        <taxon>Pseudomonadaceae</taxon>
        <taxon>Pseudomonas</taxon>
    </lineage>
</organism>
<evidence type="ECO:0000313" key="2">
    <source>
        <dbReference type="Proteomes" id="UP000566995"/>
    </source>
</evidence>
<accession>A0A7W7KRA3</accession>
<dbReference type="RefSeq" id="WP_184595661.1">
    <property type="nucleotide sequence ID" value="NZ_JACHLI010000032.1"/>
</dbReference>
<dbReference type="AlphaFoldDB" id="A0A7W7KRA3"/>
<gene>
    <name evidence="1" type="ORF">HNP46_005715</name>
</gene>
<sequence length="441" mass="50043">MQKTRDLPPIPELPVKFPFEGVTVGKGFADLINQVLEKGIESDARVKLDEAYVALGELANYPAFAFTAAVIELHAGKMIVGRVTTPKNIAVCHYLMERHKPFEQRIGARTKALTIQSRALAKQASAGVEGPQVMSSRGEWVANWPDEQIAHHHQLFPFTMDGVTSRGYPPSISNWFHRTVCETTDRVRDYLRAFLVNQSPYNGVETAIYRRVGIEYLRNTRSREMIRRKLQEDVEAGHLPPVDYDQVETQAMAGLRWLVPADQEFCRALPPGSFDLQALAQWRPLIEIAQTIYQGEKHYKDGGDIAGHLNRFALQLAQLPDDQVRQHLVTYYGHNTLKRMPAHDYQELTPMLRHCVEHMEDPLQRLGTQLILLRDSGLDEAVVQKHIADNKLQKEARRLVKKMVGKDTILHSKMKVLLGWVDDTPASDSVYTEAMLSILNL</sequence>
<reference evidence="1 2" key="1">
    <citation type="submission" date="2020-08" db="EMBL/GenBank/DDBJ databases">
        <title>Functional genomics of gut bacteria from endangered species of beetles.</title>
        <authorList>
            <person name="Carlos-Shanley C."/>
        </authorList>
    </citation>
    <scope>NUCLEOTIDE SEQUENCE [LARGE SCALE GENOMIC DNA]</scope>
    <source>
        <strain evidence="1 2">S00179</strain>
    </source>
</reference>
<dbReference type="Proteomes" id="UP000566995">
    <property type="component" value="Unassembled WGS sequence"/>
</dbReference>
<protein>
    <submittedName>
        <fullName evidence="1">Uncharacterized protein</fullName>
    </submittedName>
</protein>
<evidence type="ECO:0000313" key="1">
    <source>
        <dbReference type="EMBL" id="MBB4866808.1"/>
    </source>
</evidence>
<proteinExistence type="predicted"/>
<name>A0A7W7KRA3_PSENT</name>